<proteinExistence type="predicted"/>
<reference evidence="4" key="1">
    <citation type="journal article" date="2020" name="Nat. Commun.">
        <title>Large-scale genome sequencing of mycorrhizal fungi provides insights into the early evolution of symbiotic traits.</title>
        <authorList>
            <person name="Miyauchi S."/>
            <person name="Kiss E."/>
            <person name="Kuo A."/>
            <person name="Drula E."/>
            <person name="Kohler A."/>
            <person name="Sanchez-Garcia M."/>
            <person name="Morin E."/>
            <person name="Andreopoulos B."/>
            <person name="Barry K.W."/>
            <person name="Bonito G."/>
            <person name="Buee M."/>
            <person name="Carver A."/>
            <person name="Chen C."/>
            <person name="Cichocki N."/>
            <person name="Clum A."/>
            <person name="Culley D."/>
            <person name="Crous P.W."/>
            <person name="Fauchery L."/>
            <person name="Girlanda M."/>
            <person name="Hayes R.D."/>
            <person name="Keri Z."/>
            <person name="LaButti K."/>
            <person name="Lipzen A."/>
            <person name="Lombard V."/>
            <person name="Magnuson J."/>
            <person name="Maillard F."/>
            <person name="Murat C."/>
            <person name="Nolan M."/>
            <person name="Ohm R.A."/>
            <person name="Pangilinan J."/>
            <person name="Pereira M.F."/>
            <person name="Perotto S."/>
            <person name="Peter M."/>
            <person name="Pfister S."/>
            <person name="Riley R."/>
            <person name="Sitrit Y."/>
            <person name="Stielow J.B."/>
            <person name="Szollosi G."/>
            <person name="Zifcakova L."/>
            <person name="Stursova M."/>
            <person name="Spatafora J.W."/>
            <person name="Tedersoo L."/>
            <person name="Vaario L.M."/>
            <person name="Yamada A."/>
            <person name="Yan M."/>
            <person name="Wang P."/>
            <person name="Xu J."/>
            <person name="Bruns T."/>
            <person name="Baldrian P."/>
            <person name="Vilgalys R."/>
            <person name="Dunand C."/>
            <person name="Henrissat B."/>
            <person name="Grigoriev I.V."/>
            <person name="Hibbett D."/>
            <person name="Nagy L.G."/>
            <person name="Martin F.M."/>
        </authorList>
    </citation>
    <scope>NUCLEOTIDE SEQUENCE</scope>
    <source>
        <strain evidence="4">UH-Tt-Lm1</strain>
    </source>
</reference>
<dbReference type="PROSITE" id="PS50011">
    <property type="entry name" value="PROTEIN_KINASE_DOM"/>
    <property type="match status" value="1"/>
</dbReference>
<feature type="domain" description="Protein kinase" evidence="3">
    <location>
        <begin position="38"/>
        <end position="322"/>
    </location>
</feature>
<reference evidence="4" key="2">
    <citation type="submission" date="2020-11" db="EMBL/GenBank/DDBJ databases">
        <authorList>
            <consortium name="DOE Joint Genome Institute"/>
            <person name="Kuo A."/>
            <person name="Miyauchi S."/>
            <person name="Kiss E."/>
            <person name="Drula E."/>
            <person name="Kohler A."/>
            <person name="Sanchez-Garcia M."/>
            <person name="Andreopoulos B."/>
            <person name="Barry K.W."/>
            <person name="Bonito G."/>
            <person name="Buee M."/>
            <person name="Carver A."/>
            <person name="Chen C."/>
            <person name="Cichocki N."/>
            <person name="Clum A."/>
            <person name="Culley D."/>
            <person name="Crous P.W."/>
            <person name="Fauchery L."/>
            <person name="Girlanda M."/>
            <person name="Hayes R."/>
            <person name="Keri Z."/>
            <person name="Labutti K."/>
            <person name="Lipzen A."/>
            <person name="Lombard V."/>
            <person name="Magnuson J."/>
            <person name="Maillard F."/>
            <person name="Morin E."/>
            <person name="Murat C."/>
            <person name="Nolan M."/>
            <person name="Ohm R."/>
            <person name="Pangilinan J."/>
            <person name="Pereira M."/>
            <person name="Perotto S."/>
            <person name="Peter M."/>
            <person name="Riley R."/>
            <person name="Sitrit Y."/>
            <person name="Stielow B."/>
            <person name="Szollosi G."/>
            <person name="Zifcakova L."/>
            <person name="Stursova M."/>
            <person name="Spatafora J.W."/>
            <person name="Tedersoo L."/>
            <person name="Vaario L.-M."/>
            <person name="Yamada A."/>
            <person name="Yan M."/>
            <person name="Wang P."/>
            <person name="Xu J."/>
            <person name="Bruns T."/>
            <person name="Baldrian P."/>
            <person name="Vilgalys R."/>
            <person name="Henrissat B."/>
            <person name="Grigoriev I.V."/>
            <person name="Hibbett D."/>
            <person name="Nagy L.G."/>
            <person name="Martin F.M."/>
        </authorList>
    </citation>
    <scope>NUCLEOTIDE SEQUENCE</scope>
    <source>
        <strain evidence="4">UH-Tt-Lm1</strain>
    </source>
</reference>
<dbReference type="AlphaFoldDB" id="A0A9P6HDR4"/>
<evidence type="ECO:0000313" key="5">
    <source>
        <dbReference type="Proteomes" id="UP000736335"/>
    </source>
</evidence>
<protein>
    <submittedName>
        <fullName evidence="4">Kinase-like domain-containing protein</fullName>
    </submittedName>
</protein>
<accession>A0A9P6HDR4</accession>
<dbReference type="SUPFAM" id="SSF56112">
    <property type="entry name" value="Protein kinase-like (PK-like)"/>
    <property type="match status" value="1"/>
</dbReference>
<dbReference type="Proteomes" id="UP000736335">
    <property type="component" value="Unassembled WGS sequence"/>
</dbReference>
<dbReference type="GO" id="GO:0005524">
    <property type="term" value="F:ATP binding"/>
    <property type="evidence" value="ECO:0007669"/>
    <property type="project" value="UniProtKB-KW"/>
</dbReference>
<dbReference type="Pfam" id="PF07714">
    <property type="entry name" value="PK_Tyr_Ser-Thr"/>
    <property type="match status" value="1"/>
</dbReference>
<dbReference type="InterPro" id="IPR001245">
    <property type="entry name" value="Ser-Thr/Tyr_kinase_cat_dom"/>
</dbReference>
<evidence type="ECO:0000256" key="2">
    <source>
        <dbReference type="ARBA" id="ARBA00022840"/>
    </source>
</evidence>
<keyword evidence="2" id="KW-0067">ATP-binding</keyword>
<gene>
    <name evidence="4" type="ORF">BJ322DRAFT_1211830</name>
</gene>
<dbReference type="PANTHER" id="PTHR44329">
    <property type="entry name" value="SERINE/THREONINE-PROTEIN KINASE TNNI3K-RELATED"/>
    <property type="match status" value="1"/>
</dbReference>
<comment type="caution">
    <text evidence="4">The sequence shown here is derived from an EMBL/GenBank/DDBJ whole genome shotgun (WGS) entry which is preliminary data.</text>
</comment>
<organism evidence="4 5">
    <name type="scientific">Thelephora terrestris</name>
    <dbReference type="NCBI Taxonomy" id="56493"/>
    <lineage>
        <taxon>Eukaryota</taxon>
        <taxon>Fungi</taxon>
        <taxon>Dikarya</taxon>
        <taxon>Basidiomycota</taxon>
        <taxon>Agaricomycotina</taxon>
        <taxon>Agaricomycetes</taxon>
        <taxon>Thelephorales</taxon>
        <taxon>Thelephoraceae</taxon>
        <taxon>Thelephora</taxon>
    </lineage>
</organism>
<dbReference type="EMBL" id="WIUZ02000009">
    <property type="protein sequence ID" value="KAF9783950.1"/>
    <property type="molecule type" value="Genomic_DNA"/>
</dbReference>
<dbReference type="InterPro" id="IPR011009">
    <property type="entry name" value="Kinase-like_dom_sf"/>
</dbReference>
<evidence type="ECO:0000259" key="3">
    <source>
        <dbReference type="PROSITE" id="PS50011"/>
    </source>
</evidence>
<dbReference type="Gene3D" id="1.10.510.10">
    <property type="entry name" value="Transferase(Phosphotransferase) domain 1"/>
    <property type="match status" value="2"/>
</dbReference>
<name>A0A9P6HDR4_9AGAM</name>
<keyword evidence="4" id="KW-0808">Transferase</keyword>
<keyword evidence="5" id="KW-1185">Reference proteome</keyword>
<dbReference type="InterPro" id="IPR000719">
    <property type="entry name" value="Prot_kinase_dom"/>
</dbReference>
<evidence type="ECO:0000256" key="1">
    <source>
        <dbReference type="ARBA" id="ARBA00022741"/>
    </source>
</evidence>
<dbReference type="OrthoDB" id="10252171at2759"/>
<dbReference type="GO" id="GO:0004674">
    <property type="term" value="F:protein serine/threonine kinase activity"/>
    <property type="evidence" value="ECO:0007669"/>
    <property type="project" value="TreeGrafter"/>
</dbReference>
<keyword evidence="1" id="KW-0547">Nucleotide-binding</keyword>
<dbReference type="PANTHER" id="PTHR44329:SF298">
    <property type="entry name" value="MIXED LINEAGE KINASE DOMAIN-LIKE PROTEIN"/>
    <property type="match status" value="1"/>
</dbReference>
<sequence length="360" mass="40189">MQLRLDKKLQQRSLRLIRKICEARGIIPSSYVLQEEHIRVGDIQYQGGFADVSDGEYQGRTIAIKRLRTNKADPDRILKRLCWEIIAWKHLSHPNVSPLLGVSISTKSHRFHIFTEWMHNGNIMQYTRCNPAANRLKILSFLRSRPEWHIFMTSGSSMQISKGCIQQSSGALTPYGRARQANILVDDMGAARVADFGLMTMTDVTTTFLSEIGGSSGGMGCWMSPELLDLNSFGSNGRPTRESDCYALGLVIYEVLTGLRPFHHVHAVTPIPAILRGERPEKPPHAGTLGFSDTLWELAQLCWSEMSSSRPTAHELHDHLFSVTPTWNPPPVYIAVVTDSSSIFSLDSSSSFSAYLPGSM</sequence>
<evidence type="ECO:0000313" key="4">
    <source>
        <dbReference type="EMBL" id="KAF9783950.1"/>
    </source>
</evidence>
<dbReference type="InterPro" id="IPR051681">
    <property type="entry name" value="Ser/Thr_Kinases-Pseudokinases"/>
</dbReference>
<keyword evidence="4" id="KW-0418">Kinase</keyword>